<feature type="region of interest" description="Disordered" evidence="1">
    <location>
        <begin position="138"/>
        <end position="179"/>
    </location>
</feature>
<sequence length="455" mass="50219">MGKIWAVLCIFAVTILLIGLDAFINKSELEMDETYRDGYKQRDYVELADSYRFLQFDDDDRHDNNPNDKDSTNSPNSGFTYVPSARPTMTPSQSPSRFPTLHPSASPTVFPTIEPSSLPSSIPSRIPTALPTLLPSLTPSVSPSSLPTAEPSLEPSSIPSSTPSSLPSSEPSLSPSLDPCKGYDGNFGINDGDFFTIHFSYGIEGDKNMMDMTSTSLSVQVSEVEQSLLDLLIYDIFPDCDAGKRVNDARRLNVFGKATGHFESQDLETRQSDVIVSSEHQDIIVGLESIPMDLATGDKCEGEFKDEPGVLSDCSVIAGRMNVYLTDASKANEARTLLLEKIKQIMDDKLLDDCHITIMRVMFLENILRPRIPTDDDEYDVEPIEPLVATGGVWMYALAGALSVFVMGTITRYRYSRQFNADGSKKDEYEEFDDSSADFIEVKSSLAASRTDDSF</sequence>
<evidence type="ECO:0000256" key="1">
    <source>
        <dbReference type="SAM" id="MobiDB-lite"/>
    </source>
</evidence>
<protein>
    <submittedName>
        <fullName evidence="4">Fibronectin type III domain-containing protein</fullName>
    </submittedName>
</protein>
<feature type="compositionally biased region" description="Low complexity" evidence="1">
    <location>
        <begin position="138"/>
        <end position="177"/>
    </location>
</feature>
<feature type="chain" id="PRO_5041966399" evidence="3">
    <location>
        <begin position="23"/>
        <end position="455"/>
    </location>
</feature>
<dbReference type="AlphaFoldDB" id="A0AAD3CV41"/>
<evidence type="ECO:0000313" key="5">
    <source>
        <dbReference type="Proteomes" id="UP001054902"/>
    </source>
</evidence>
<feature type="region of interest" description="Disordered" evidence="1">
    <location>
        <begin position="56"/>
        <end position="124"/>
    </location>
</feature>
<evidence type="ECO:0000313" key="4">
    <source>
        <dbReference type="EMBL" id="GFH51696.1"/>
    </source>
</evidence>
<feature type="transmembrane region" description="Helical" evidence="2">
    <location>
        <begin position="393"/>
        <end position="410"/>
    </location>
</feature>
<reference evidence="4 5" key="1">
    <citation type="journal article" date="2021" name="Sci. Rep.">
        <title>The genome of the diatom Chaetoceros tenuissimus carries an ancient integrated fragment of an extant virus.</title>
        <authorList>
            <person name="Hongo Y."/>
            <person name="Kimura K."/>
            <person name="Takaki Y."/>
            <person name="Yoshida Y."/>
            <person name="Baba S."/>
            <person name="Kobayashi G."/>
            <person name="Nagasaki K."/>
            <person name="Hano T."/>
            <person name="Tomaru Y."/>
        </authorList>
    </citation>
    <scope>NUCLEOTIDE SEQUENCE [LARGE SCALE GENOMIC DNA]</scope>
    <source>
        <strain evidence="4 5">NIES-3715</strain>
    </source>
</reference>
<feature type="compositionally biased region" description="Polar residues" evidence="1">
    <location>
        <begin position="87"/>
        <end position="109"/>
    </location>
</feature>
<feature type="compositionally biased region" description="Low complexity" evidence="1">
    <location>
        <begin position="111"/>
        <end position="124"/>
    </location>
</feature>
<feature type="signal peptide" evidence="3">
    <location>
        <begin position="1"/>
        <end position="22"/>
    </location>
</feature>
<keyword evidence="5" id="KW-1185">Reference proteome</keyword>
<proteinExistence type="predicted"/>
<keyword evidence="2" id="KW-0472">Membrane</keyword>
<dbReference type="Proteomes" id="UP001054902">
    <property type="component" value="Unassembled WGS sequence"/>
</dbReference>
<keyword evidence="2" id="KW-1133">Transmembrane helix</keyword>
<keyword evidence="3" id="KW-0732">Signal</keyword>
<gene>
    <name evidence="4" type="ORF">CTEN210_08172</name>
</gene>
<name>A0AAD3CV41_9STRA</name>
<keyword evidence="2" id="KW-0812">Transmembrane</keyword>
<feature type="compositionally biased region" description="Basic and acidic residues" evidence="1">
    <location>
        <begin position="59"/>
        <end position="71"/>
    </location>
</feature>
<evidence type="ECO:0000256" key="3">
    <source>
        <dbReference type="SAM" id="SignalP"/>
    </source>
</evidence>
<dbReference type="EMBL" id="BLLK01000045">
    <property type="protein sequence ID" value="GFH51696.1"/>
    <property type="molecule type" value="Genomic_DNA"/>
</dbReference>
<comment type="caution">
    <text evidence="4">The sequence shown here is derived from an EMBL/GenBank/DDBJ whole genome shotgun (WGS) entry which is preliminary data.</text>
</comment>
<accession>A0AAD3CV41</accession>
<organism evidence="4 5">
    <name type="scientific">Chaetoceros tenuissimus</name>
    <dbReference type="NCBI Taxonomy" id="426638"/>
    <lineage>
        <taxon>Eukaryota</taxon>
        <taxon>Sar</taxon>
        <taxon>Stramenopiles</taxon>
        <taxon>Ochrophyta</taxon>
        <taxon>Bacillariophyta</taxon>
        <taxon>Coscinodiscophyceae</taxon>
        <taxon>Chaetocerotophycidae</taxon>
        <taxon>Chaetocerotales</taxon>
        <taxon>Chaetocerotaceae</taxon>
        <taxon>Chaetoceros</taxon>
    </lineage>
</organism>
<evidence type="ECO:0000256" key="2">
    <source>
        <dbReference type="SAM" id="Phobius"/>
    </source>
</evidence>